<protein>
    <submittedName>
        <fullName evidence="2">Uncharacterized protein</fullName>
    </submittedName>
</protein>
<sequence length="214" mass="23491">MEGPGQPEPEEVGMTEVQEPVESPAAVIESPGDQSPIVELPTSVDQSPIVELPTSVDQLPTDELPESVARLLMAEFPEAEAESSVAELPAVAQVPVYELSPFVGKPPVAEPAETIVETPVAESAAVVKSPEAEEPMVYEDSFEVSLMYMEKHNILQIFQEITENLVYEKPDDPLQFMLLQVQSMMNKELEMEEEEEELGGDSFYTAEDFPGGHQ</sequence>
<dbReference type="SUPFAM" id="SSF47391">
    <property type="entry name" value="Dimerization-anchoring domain of cAMP-dependent PK regulatory subunit"/>
    <property type="match status" value="1"/>
</dbReference>
<dbReference type="STRING" id="38772.ENSGAGP00000023319"/>
<feature type="region of interest" description="Disordered" evidence="1">
    <location>
        <begin position="1"/>
        <end position="48"/>
    </location>
</feature>
<dbReference type="GO" id="GO:0005634">
    <property type="term" value="C:nucleus"/>
    <property type="evidence" value="ECO:0007669"/>
    <property type="project" value="TreeGrafter"/>
</dbReference>
<reference evidence="2" key="2">
    <citation type="submission" date="2025-08" db="UniProtKB">
        <authorList>
            <consortium name="Ensembl"/>
        </authorList>
    </citation>
    <scope>IDENTIFICATION</scope>
</reference>
<keyword evidence="3" id="KW-1185">Reference proteome</keyword>
<dbReference type="Proteomes" id="UP000291020">
    <property type="component" value="Unassembled WGS sequence"/>
</dbReference>
<dbReference type="InterPro" id="IPR048377">
    <property type="entry name" value="TEX55_DD"/>
</dbReference>
<dbReference type="PANTHER" id="PTHR47110:SF1">
    <property type="entry name" value="TESTIS-SPECIFIC EXPRESSED PROTEIN 55"/>
    <property type="match status" value="1"/>
</dbReference>
<reference evidence="3" key="1">
    <citation type="journal article" date="2017" name="PLoS ONE">
        <title>The Agassiz's desert tortoise genome provides a resource for the conservation of a threatened species.</title>
        <authorList>
            <person name="Tollis M."/>
            <person name="DeNardo D.F."/>
            <person name="Cornelius J.A."/>
            <person name="Dolby G.A."/>
            <person name="Edwards T."/>
            <person name="Henen B.T."/>
            <person name="Karl A.E."/>
            <person name="Murphy R.W."/>
            <person name="Kusumi K."/>
        </authorList>
    </citation>
    <scope>NUCLEOTIDE SEQUENCE [LARGE SCALE GENOMIC DNA]</scope>
</reference>
<feature type="region of interest" description="Disordered" evidence="1">
    <location>
        <begin position="191"/>
        <end position="214"/>
    </location>
</feature>
<dbReference type="Gene3D" id="1.20.890.10">
    <property type="entry name" value="cAMP-dependent protein kinase regulatory subunit, dimerization-anchoring domain"/>
    <property type="match status" value="1"/>
</dbReference>
<dbReference type="InterPro" id="IPR040760">
    <property type="entry name" value="Tex55"/>
</dbReference>
<dbReference type="Ensembl" id="ENSGAGT00000026564.1">
    <property type="protein sequence ID" value="ENSGAGP00000023319.1"/>
    <property type="gene ID" value="ENSGAGG00000017096.1"/>
</dbReference>
<dbReference type="Pfam" id="PF17819">
    <property type="entry name" value="Tex55"/>
    <property type="match status" value="1"/>
</dbReference>
<proteinExistence type="predicted"/>
<evidence type="ECO:0000256" key="1">
    <source>
        <dbReference type="SAM" id="MobiDB-lite"/>
    </source>
</evidence>
<reference evidence="2" key="3">
    <citation type="submission" date="2025-09" db="UniProtKB">
        <authorList>
            <consortium name="Ensembl"/>
        </authorList>
    </citation>
    <scope>IDENTIFICATION</scope>
</reference>
<name>A0A452I6R2_9SAUR</name>
<evidence type="ECO:0000313" key="3">
    <source>
        <dbReference type="Proteomes" id="UP000291020"/>
    </source>
</evidence>
<accession>A0A452I6R2</accession>
<organism evidence="2 3">
    <name type="scientific">Gopherus agassizii</name>
    <name type="common">Agassiz's desert tortoise</name>
    <dbReference type="NCBI Taxonomy" id="38772"/>
    <lineage>
        <taxon>Eukaryota</taxon>
        <taxon>Metazoa</taxon>
        <taxon>Chordata</taxon>
        <taxon>Craniata</taxon>
        <taxon>Vertebrata</taxon>
        <taxon>Euteleostomi</taxon>
        <taxon>Archelosauria</taxon>
        <taxon>Testudinata</taxon>
        <taxon>Testudines</taxon>
        <taxon>Cryptodira</taxon>
        <taxon>Durocryptodira</taxon>
        <taxon>Testudinoidea</taxon>
        <taxon>Testudinidae</taxon>
        <taxon>Gopherus</taxon>
    </lineage>
</organism>
<dbReference type="CDD" id="cd22975">
    <property type="entry name" value="DD_TEX55"/>
    <property type="match status" value="1"/>
</dbReference>
<dbReference type="AlphaFoldDB" id="A0A452I6R2"/>
<evidence type="ECO:0000313" key="2">
    <source>
        <dbReference type="Ensembl" id="ENSGAGP00000023319.1"/>
    </source>
</evidence>
<dbReference type="PANTHER" id="PTHR47110">
    <property type="entry name" value="TESTIS-SPECIFIC EXPRESSED PROTEIN 55"/>
    <property type="match status" value="1"/>
</dbReference>